<dbReference type="EMBL" id="CBUL010000121">
    <property type="protein sequence ID" value="CDI60666.1"/>
    <property type="molecule type" value="Genomic_DNA"/>
</dbReference>
<protein>
    <submittedName>
        <fullName evidence="1">Uncharacterized protein</fullName>
    </submittedName>
</protein>
<comment type="caution">
    <text evidence="1">The sequence shown here is derived from an EMBL/GenBank/DDBJ whole genome shotgun (WGS) entry which is preliminary data.</text>
</comment>
<name>U6FDN0_LACHE</name>
<accession>U6FDN0</accession>
<dbReference type="HOGENOM" id="CLU_3414767_0_0_9"/>
<reference evidence="1" key="1">
    <citation type="submission" date="2013-09" db="EMBL/GenBank/DDBJ databases">
        <title>Draft Genome Sequence of five Lactobacillus helveticus strains CIRM-BIA 101T, 103, 104, 951 and 953 isolated from milk product.</title>
        <authorList>
            <person name="Valence F."/>
            <person name="Chuat V."/>
            <person name="Ma L."/>
            <person name="Creno S."/>
            <person name="Falentin H."/>
            <person name="Lortal S."/>
            <person name="Bizet C."/>
            <person name="Clermont D."/>
            <person name="Loux V."/>
            <person name="Bouchier C."/>
            <person name="Cousin S."/>
        </authorList>
    </citation>
    <scope>NUCLEOTIDE SEQUENCE [LARGE SCALE GENOMIC DNA]</scope>
    <source>
        <strain evidence="1">CIRM-BIA 104</strain>
    </source>
</reference>
<organism evidence="1 2">
    <name type="scientific">Lactobacillus helveticus CIRM-BIA 104</name>
    <dbReference type="NCBI Taxonomy" id="1226333"/>
    <lineage>
        <taxon>Bacteria</taxon>
        <taxon>Bacillati</taxon>
        <taxon>Bacillota</taxon>
        <taxon>Bacilli</taxon>
        <taxon>Lactobacillales</taxon>
        <taxon>Lactobacillaceae</taxon>
        <taxon>Lactobacillus</taxon>
    </lineage>
</organism>
<evidence type="ECO:0000313" key="1">
    <source>
        <dbReference type="EMBL" id="CDI60666.1"/>
    </source>
</evidence>
<evidence type="ECO:0000313" key="2">
    <source>
        <dbReference type="Proteomes" id="UP000017247"/>
    </source>
</evidence>
<dbReference type="AlphaFoldDB" id="U6FDN0"/>
<dbReference type="Proteomes" id="UP000017247">
    <property type="component" value="Unassembled WGS sequence"/>
</dbReference>
<sequence>MNSLHDDEFKQILEQKMVKRPIIFVQK</sequence>
<proteinExistence type="predicted"/>
<gene>
    <name evidence="1" type="ORF">LHCIRMBIA104_02028</name>
</gene>